<evidence type="ECO:0000256" key="1">
    <source>
        <dbReference type="SAM" id="SignalP"/>
    </source>
</evidence>
<dbReference type="RefSeq" id="WP_092105413.1">
    <property type="nucleotide sequence ID" value="NZ_FOOT01000013.1"/>
</dbReference>
<keyword evidence="4" id="KW-1185">Reference proteome</keyword>
<sequence>MQRILLLLLLVFTSLAVEAQSTISQVNFNSSSDLTNNFSDRSNAVPTLFTYSTVNGVGNSGALVPPNTVSWGNDVIVYNKSYSSSTQDTLKLSIAFKYKRANVNPNDFQRPVAFFLRSSNNRDISFYLNIIPHTNNVELAVTSYNYAQGTVIPLQDNNWYTVEAVFIPRGGNFGDEVFAATRVYHIGENGTAAPKLLGAHKAQIYDIGLATTEKFDIQLSGAKWGGAEYLDNFSISGKERCLTERFEEGRIVQNQCFELNGQQYCEPGQFTQSTVDENGCVNLTHITLYKTYVDTTYVTVTDTTYVTVTDTLVINTTVTGIDDEAMSNIVKVFPNPAHDAVHFDFGEYKTLANHKLVIYDMTGQVKYEAVINSKSGSVELHQLGAKGTYIIRLINAEGKQIATKKLIVR</sequence>
<dbReference type="NCBIfam" id="TIGR04183">
    <property type="entry name" value="Por_Secre_tail"/>
    <property type="match status" value="1"/>
</dbReference>
<feature type="signal peptide" evidence="1">
    <location>
        <begin position="1"/>
        <end position="19"/>
    </location>
</feature>
<gene>
    <name evidence="3" type="ORF">SAMN05421739_1131</name>
</gene>
<accession>A0A1I2ZBV4</accession>
<feature type="domain" description="Secretion system C-terminal sorting" evidence="2">
    <location>
        <begin position="332"/>
        <end position="408"/>
    </location>
</feature>
<keyword evidence="1" id="KW-0732">Signal</keyword>
<feature type="chain" id="PRO_5011481486" evidence="1">
    <location>
        <begin position="20"/>
        <end position="409"/>
    </location>
</feature>
<protein>
    <submittedName>
        <fullName evidence="3">Por secretion system C-terminal sorting domain-containing protein</fullName>
    </submittedName>
</protein>
<evidence type="ECO:0000259" key="2">
    <source>
        <dbReference type="Pfam" id="PF18962"/>
    </source>
</evidence>
<reference evidence="4" key="1">
    <citation type="submission" date="2016-10" db="EMBL/GenBank/DDBJ databases">
        <authorList>
            <person name="Varghese N."/>
            <person name="Submissions S."/>
        </authorList>
    </citation>
    <scope>NUCLEOTIDE SEQUENCE [LARGE SCALE GENOMIC DNA]</scope>
    <source>
        <strain evidence="4">LP51</strain>
    </source>
</reference>
<dbReference type="AlphaFoldDB" id="A0A1I2ZBV4"/>
<evidence type="ECO:0000313" key="4">
    <source>
        <dbReference type="Proteomes" id="UP000198724"/>
    </source>
</evidence>
<proteinExistence type="predicted"/>
<dbReference type="Proteomes" id="UP000198724">
    <property type="component" value="Unassembled WGS sequence"/>
</dbReference>
<evidence type="ECO:0000313" key="3">
    <source>
        <dbReference type="EMBL" id="SFH35338.1"/>
    </source>
</evidence>
<organism evidence="3 4">
    <name type="scientific">Pontibacter chinhatensis</name>
    <dbReference type="NCBI Taxonomy" id="1436961"/>
    <lineage>
        <taxon>Bacteria</taxon>
        <taxon>Pseudomonadati</taxon>
        <taxon>Bacteroidota</taxon>
        <taxon>Cytophagia</taxon>
        <taxon>Cytophagales</taxon>
        <taxon>Hymenobacteraceae</taxon>
        <taxon>Pontibacter</taxon>
    </lineage>
</organism>
<name>A0A1I2ZBV4_9BACT</name>
<dbReference type="InterPro" id="IPR026444">
    <property type="entry name" value="Secre_tail"/>
</dbReference>
<dbReference type="EMBL" id="FOOT01000013">
    <property type="protein sequence ID" value="SFH35338.1"/>
    <property type="molecule type" value="Genomic_DNA"/>
</dbReference>
<dbReference type="OrthoDB" id="9809781at2"/>
<dbReference type="Pfam" id="PF18962">
    <property type="entry name" value="Por_Secre_tail"/>
    <property type="match status" value="1"/>
</dbReference>